<reference evidence="2" key="1">
    <citation type="journal article" date="2014" name="Int. J. Syst. Evol. Microbiol.">
        <title>Complete genome sequence of Corynebacterium casei LMG S-19264T (=DSM 44701T), isolated from a smear-ripened cheese.</title>
        <authorList>
            <consortium name="US DOE Joint Genome Institute (JGI-PGF)"/>
            <person name="Walter F."/>
            <person name="Albersmeier A."/>
            <person name="Kalinowski J."/>
            <person name="Ruckert C."/>
        </authorList>
    </citation>
    <scope>NUCLEOTIDE SEQUENCE</scope>
    <source>
        <strain evidence="2">JCM 14371</strain>
    </source>
</reference>
<gene>
    <name evidence="2" type="ORF">GCM10008939_22630</name>
</gene>
<keyword evidence="3" id="KW-1185">Reference proteome</keyword>
<sequence>MPPVRHLRTHLTLLCLLLPGLAGAAAPNETPACLDARAPDLAALPITPLDTRVNDDAVGILLVRLDGGRILVQAADLPLLGPDTGLPDHCRDGDLIALPDRLRPVIDPSQLTLQLTRPASRTAGSVGADLTTGAPGTTAPQTAGAIIGTTFTVTAAAGTVTGTGQFTVDARPDAPRTPGTAAWGVRGAGTLGLTRTSGVTQLRGQLPSAYAYRQQGDTELQAGLLPPDGPLAHGSLLGLGVQRRPGLNRPAPLRLDSATAGRYRVSYEGATLAQGPLTPGVTDLPDFSYPPVQGTLTVDLETPDGTLLRRFTVPFDQRPQRSVAGQLQYAAAAGLQPDGPAVRGSVAYTASEALQLAADALLGPSSGLHLGVRWRPGTDRNRTAEQDVTFSVDALAQDDSTARTLALNATLTRSEPWGSWNVTAHTGQDRGRSGDLQTLSLQASAFITHPLVQLTATAEQQTQDGDRQRTLRLGAAGPLPRAAGTWSAQAYTRDHTDPASRPPSAGVSVQVALNVTPTLTLQGGTGDGTIQLSARQHTVLDDWTLDDTLQVWPTPLATASLTGPVNATLTLTAGPSPQATATVNGTLAVGGKDAQTVTPGTRQVIEVRVGAPGVTVTRGTDRAVTGRNGTALLPVPPFAWAAQVTVDLESLPLSVTLDRTALTVQPAPDALVTVADFTPYLQRSALRQLPPHVPVGADARLGDQHFTVPASRYIQLNARNGDRVTVTWTDGHCEAVWSGDEQLTCEAR</sequence>
<proteinExistence type="predicted"/>
<evidence type="ECO:0000256" key="1">
    <source>
        <dbReference type="SAM" id="SignalP"/>
    </source>
</evidence>
<accession>A0A917PGY5</accession>
<dbReference type="Proteomes" id="UP000635726">
    <property type="component" value="Unassembled WGS sequence"/>
</dbReference>
<feature type="chain" id="PRO_5037425025" evidence="1">
    <location>
        <begin position="25"/>
        <end position="748"/>
    </location>
</feature>
<evidence type="ECO:0000313" key="2">
    <source>
        <dbReference type="EMBL" id="GGJ78135.1"/>
    </source>
</evidence>
<keyword evidence="1" id="KW-0732">Signal</keyword>
<protein>
    <submittedName>
        <fullName evidence="2">Uncharacterized protein</fullName>
    </submittedName>
</protein>
<comment type="caution">
    <text evidence="2">The sequence shown here is derived from an EMBL/GenBank/DDBJ whole genome shotgun (WGS) entry which is preliminary data.</text>
</comment>
<reference evidence="2" key="2">
    <citation type="submission" date="2020-09" db="EMBL/GenBank/DDBJ databases">
        <authorList>
            <person name="Sun Q."/>
            <person name="Ohkuma M."/>
        </authorList>
    </citation>
    <scope>NUCLEOTIDE SEQUENCE</scope>
    <source>
        <strain evidence="2">JCM 14371</strain>
    </source>
</reference>
<organism evidence="2 3">
    <name type="scientific">Deinococcus aquiradiocola</name>
    <dbReference type="NCBI Taxonomy" id="393059"/>
    <lineage>
        <taxon>Bacteria</taxon>
        <taxon>Thermotogati</taxon>
        <taxon>Deinococcota</taxon>
        <taxon>Deinococci</taxon>
        <taxon>Deinococcales</taxon>
        <taxon>Deinococcaceae</taxon>
        <taxon>Deinococcus</taxon>
    </lineage>
</organism>
<dbReference type="RefSeq" id="WP_188963391.1">
    <property type="nucleotide sequence ID" value="NZ_BMOE01000007.1"/>
</dbReference>
<dbReference type="EMBL" id="BMOE01000007">
    <property type="protein sequence ID" value="GGJ78135.1"/>
    <property type="molecule type" value="Genomic_DNA"/>
</dbReference>
<feature type="signal peptide" evidence="1">
    <location>
        <begin position="1"/>
        <end position="24"/>
    </location>
</feature>
<name>A0A917PGY5_9DEIO</name>
<dbReference type="AlphaFoldDB" id="A0A917PGY5"/>
<evidence type="ECO:0000313" key="3">
    <source>
        <dbReference type="Proteomes" id="UP000635726"/>
    </source>
</evidence>